<dbReference type="EMBL" id="BONR01000001">
    <property type="protein sequence ID" value="GIG54194.1"/>
    <property type="molecule type" value="Genomic_DNA"/>
</dbReference>
<name>A0A919Q230_9MICO</name>
<reference evidence="2" key="1">
    <citation type="submission" date="2021-01" db="EMBL/GenBank/DDBJ databases">
        <title>Whole genome shotgun sequence of Demequina activiva NBRC 110675.</title>
        <authorList>
            <person name="Komaki H."/>
            <person name="Tamura T."/>
        </authorList>
    </citation>
    <scope>NUCLEOTIDE SEQUENCE</scope>
    <source>
        <strain evidence="2">NBRC 110675</strain>
    </source>
</reference>
<protein>
    <submittedName>
        <fullName evidence="2">Uncharacterized protein</fullName>
    </submittedName>
</protein>
<evidence type="ECO:0000313" key="2">
    <source>
        <dbReference type="EMBL" id="GIG54194.1"/>
    </source>
</evidence>
<keyword evidence="1" id="KW-0472">Membrane</keyword>
<dbReference type="RefSeq" id="WP_203653707.1">
    <property type="nucleotide sequence ID" value="NZ_BONR01000001.1"/>
</dbReference>
<keyword evidence="1" id="KW-1133">Transmembrane helix</keyword>
<evidence type="ECO:0000313" key="3">
    <source>
        <dbReference type="Proteomes" id="UP000652354"/>
    </source>
</evidence>
<organism evidence="2 3">
    <name type="scientific">Demequina activiva</name>
    <dbReference type="NCBI Taxonomy" id="1582364"/>
    <lineage>
        <taxon>Bacteria</taxon>
        <taxon>Bacillati</taxon>
        <taxon>Actinomycetota</taxon>
        <taxon>Actinomycetes</taxon>
        <taxon>Micrococcales</taxon>
        <taxon>Demequinaceae</taxon>
        <taxon>Demequina</taxon>
    </lineage>
</organism>
<comment type="caution">
    <text evidence="2">The sequence shown here is derived from an EMBL/GenBank/DDBJ whole genome shotgun (WGS) entry which is preliminary data.</text>
</comment>
<keyword evidence="1" id="KW-0812">Transmembrane</keyword>
<sequence>MRLPSGDEGRFPVGALIAIALVGAAAYGAYWFLTDQGYLGTAAPTASPTAAVDAAGEQDSRPEWLQGTDHVLPAVVPHEDDRMPDSYVLQPWVWDLVDEDWELAVLRVGEGDQYTWFSDVQELYLISPTGEHFTVAEFDTTIDRDVVHWDPALTVAWIKRSDGSEWEQVIEFELLTQTNTYDFGDSAISTANRIEGGIANVDVVGAQPDGLELWVSYDANGAATGVFWRDGETWKPSLVQDEIRRMVVQGFSRDRGVDAWIDAEGGRAVFHGEYIDPDIGTVTDHQWVVHDLLVDSFEDDAVVATPAPGCSPLGGGHAGEFDGDRIVAVCDGTEWLLDPYELTEPEQR</sequence>
<feature type="transmembrane region" description="Helical" evidence="1">
    <location>
        <begin position="12"/>
        <end position="33"/>
    </location>
</feature>
<proteinExistence type="predicted"/>
<accession>A0A919Q230</accession>
<evidence type="ECO:0000256" key="1">
    <source>
        <dbReference type="SAM" id="Phobius"/>
    </source>
</evidence>
<gene>
    <name evidence="2" type="ORF">Dac01nite_09460</name>
</gene>
<keyword evidence="3" id="KW-1185">Reference proteome</keyword>
<dbReference type="Proteomes" id="UP000652354">
    <property type="component" value="Unassembled WGS sequence"/>
</dbReference>
<dbReference type="AlphaFoldDB" id="A0A919Q230"/>